<feature type="domain" description="AB hydrolase-1" evidence="1">
    <location>
        <begin position="52"/>
        <end position="270"/>
    </location>
</feature>
<accession>A0A6N6JKG3</accession>
<gene>
    <name evidence="2" type="ORF">KIN_38870</name>
</gene>
<dbReference type="RefSeq" id="WP_159810198.1">
    <property type="nucleotide sequence ID" value="NZ_BLJE01000006.1"/>
</dbReference>
<evidence type="ECO:0000259" key="1">
    <source>
        <dbReference type="Pfam" id="PF12697"/>
    </source>
</evidence>
<evidence type="ECO:0000313" key="2">
    <source>
        <dbReference type="EMBL" id="GFE66813.1"/>
    </source>
</evidence>
<dbReference type="GO" id="GO:0004806">
    <property type="term" value="F:triacylglycerol lipase activity"/>
    <property type="evidence" value="ECO:0007669"/>
    <property type="project" value="TreeGrafter"/>
</dbReference>
<dbReference type="PROSITE" id="PS51318">
    <property type="entry name" value="TAT"/>
    <property type="match status" value="1"/>
</dbReference>
<sequence length="279" mass="29986">MEFNRRNLLALGVATTAGALMAGRTALAQKTATVSRAGSDIYYETHGEGPPILLLHGGLGHSGWFDGLRDHLVASGYQVVLVDTRGMGRSSLGDIPLSYAAQEDDAHAVLDALAIETCPVIGFSDGGITGYRMAARPSPRVSKLVTIGARWSAENGRGMWGTFDTWNRESLGSGDFRFIVEDYDRLNPDGDFDRMVTQAAAMWKDSSADGHPEGRIGEIAIPVLVTVGDNDPFISVADADEARRQMVSAHLLVVPGATHPAYQERPDVFRPALDAFLTD</sequence>
<dbReference type="EMBL" id="BLJE01000006">
    <property type="protein sequence ID" value="GFE66813.1"/>
    <property type="molecule type" value="Genomic_DNA"/>
</dbReference>
<protein>
    <submittedName>
        <fullName evidence="2">Oxidoreductase</fullName>
    </submittedName>
</protein>
<dbReference type="PANTHER" id="PTHR43433:SF5">
    <property type="entry name" value="AB HYDROLASE-1 DOMAIN-CONTAINING PROTEIN"/>
    <property type="match status" value="1"/>
</dbReference>
<dbReference type="Gene3D" id="3.40.50.1820">
    <property type="entry name" value="alpha/beta hydrolase"/>
    <property type="match status" value="1"/>
</dbReference>
<dbReference type="Pfam" id="PF12697">
    <property type="entry name" value="Abhydrolase_6"/>
    <property type="match status" value="1"/>
</dbReference>
<comment type="caution">
    <text evidence="2">The sequence shown here is derived from an EMBL/GenBank/DDBJ whole genome shotgun (WGS) entry which is preliminary data.</text>
</comment>
<evidence type="ECO:0000313" key="3">
    <source>
        <dbReference type="Proteomes" id="UP000436822"/>
    </source>
</evidence>
<dbReference type="InterPro" id="IPR050471">
    <property type="entry name" value="AB_hydrolase"/>
</dbReference>
<keyword evidence="3" id="KW-1185">Reference proteome</keyword>
<dbReference type="InterPro" id="IPR000073">
    <property type="entry name" value="AB_hydrolase_1"/>
</dbReference>
<dbReference type="SUPFAM" id="SSF53474">
    <property type="entry name" value="alpha/beta-Hydrolases"/>
    <property type="match status" value="1"/>
</dbReference>
<dbReference type="PANTHER" id="PTHR43433">
    <property type="entry name" value="HYDROLASE, ALPHA/BETA FOLD FAMILY PROTEIN"/>
    <property type="match status" value="1"/>
</dbReference>
<dbReference type="InterPro" id="IPR006311">
    <property type="entry name" value="TAT_signal"/>
</dbReference>
<reference evidence="2 3" key="1">
    <citation type="submission" date="2019-12" db="EMBL/GenBank/DDBJ databases">
        <title>Litoreibacter badius sp. nov., a novel bacteriochlorophyll a-containing bacterium in the genus Litoreibacter.</title>
        <authorList>
            <person name="Kanamuro M."/>
            <person name="Takabe Y."/>
            <person name="Mori K."/>
            <person name="Takaichi S."/>
            <person name="Hanada S."/>
        </authorList>
    </citation>
    <scope>NUCLEOTIDE SEQUENCE [LARGE SCALE GENOMIC DNA]</scope>
    <source>
        <strain evidence="2 3">K6</strain>
    </source>
</reference>
<dbReference type="Proteomes" id="UP000436822">
    <property type="component" value="Unassembled WGS sequence"/>
</dbReference>
<dbReference type="OrthoDB" id="9779853at2"/>
<dbReference type="InterPro" id="IPR029058">
    <property type="entry name" value="AB_hydrolase_fold"/>
</dbReference>
<name>A0A6N6JKG3_9RHOB</name>
<dbReference type="GO" id="GO:0046503">
    <property type="term" value="P:glycerolipid catabolic process"/>
    <property type="evidence" value="ECO:0007669"/>
    <property type="project" value="TreeGrafter"/>
</dbReference>
<organism evidence="2 3">
    <name type="scientific">Litoreibacter roseus</name>
    <dbReference type="NCBI Taxonomy" id="2601869"/>
    <lineage>
        <taxon>Bacteria</taxon>
        <taxon>Pseudomonadati</taxon>
        <taxon>Pseudomonadota</taxon>
        <taxon>Alphaproteobacteria</taxon>
        <taxon>Rhodobacterales</taxon>
        <taxon>Roseobacteraceae</taxon>
        <taxon>Litoreibacter</taxon>
    </lineage>
</organism>
<dbReference type="AlphaFoldDB" id="A0A6N6JKG3"/>
<proteinExistence type="predicted"/>